<protein>
    <submittedName>
        <fullName evidence="3">Chitobiase/beta-hexosaminidase C-terminal domain-containing protein</fullName>
    </submittedName>
</protein>
<evidence type="ECO:0000313" key="3">
    <source>
        <dbReference type="EMBL" id="QTQ13772.1"/>
    </source>
</evidence>
<reference evidence="3 4" key="1">
    <citation type="journal article" date="2021" name="Microbiol. Resour. Announc.">
        <title>Complete Genome Sequences of Three Human Oral Treponema parvum Isolates.</title>
        <authorList>
            <person name="Zeng H."/>
            <person name="Watt R.M."/>
        </authorList>
    </citation>
    <scope>NUCLEOTIDE SEQUENCE [LARGE SCALE GENOMIC DNA]</scope>
    <source>
        <strain evidence="3 4">ATCC 700770</strain>
    </source>
</reference>
<dbReference type="InterPro" id="IPR059177">
    <property type="entry name" value="GH29D-like_dom"/>
</dbReference>
<keyword evidence="1" id="KW-0732">Signal</keyword>
<dbReference type="EMBL" id="CP054142">
    <property type="protein sequence ID" value="QTQ13772.1"/>
    <property type="molecule type" value="Genomic_DNA"/>
</dbReference>
<dbReference type="AlphaFoldDB" id="A0A975F3N8"/>
<feature type="signal peptide" evidence="1">
    <location>
        <begin position="1"/>
        <end position="21"/>
    </location>
</feature>
<feature type="domain" description="GH29D-like beta-sandwich" evidence="2">
    <location>
        <begin position="28"/>
        <end position="91"/>
    </location>
</feature>
<accession>A0A975F3N8</accession>
<gene>
    <name evidence="3" type="ORF">HRQ91_04480</name>
</gene>
<evidence type="ECO:0000256" key="1">
    <source>
        <dbReference type="SAM" id="SignalP"/>
    </source>
</evidence>
<dbReference type="RefSeq" id="WP_210120451.1">
    <property type="nucleotide sequence ID" value="NZ_CP054142.1"/>
</dbReference>
<dbReference type="KEGG" id="tpav:HRQ91_04480"/>
<evidence type="ECO:0000313" key="4">
    <source>
        <dbReference type="Proteomes" id="UP000671908"/>
    </source>
</evidence>
<name>A0A975F3N8_9SPIR</name>
<dbReference type="Proteomes" id="UP000671908">
    <property type="component" value="Chromosome"/>
</dbReference>
<organism evidence="3 4">
    <name type="scientific">Treponema parvum</name>
    <dbReference type="NCBI Taxonomy" id="138851"/>
    <lineage>
        <taxon>Bacteria</taxon>
        <taxon>Pseudomonadati</taxon>
        <taxon>Spirochaetota</taxon>
        <taxon>Spirochaetia</taxon>
        <taxon>Spirochaetales</taxon>
        <taxon>Treponemataceae</taxon>
        <taxon>Treponema</taxon>
    </lineage>
</organism>
<feature type="chain" id="PRO_5037790386" evidence="1">
    <location>
        <begin position="22"/>
        <end position="706"/>
    </location>
</feature>
<proteinExistence type="predicted"/>
<sequence>MKLKRITVLFSLFLFCFAAFAEFSIVNPVPGTWANKQTLLLVLPEGEIAYYSVNGSDPLVSGFAYDDPVVIDVAGDVEIRIVSIDENGRRTQKSVSYTVTEHSREEEDAKSFFYTFLNSPVYEYVPGSKIAIPSSFNYAIGEEDGEGAVIYLPAKTLSLSSDCSVSRYVPLTLTDGNSFWRGIIHVSSAYGIINERSVPFSVENWTTISFNDKTLIYSIDDGWWRPAGDPVEIDRYESHTIRWQSAAFESGNPIYSFELPPRAVLVEDRRADGSVVYSATQSGIYKISVSSRNKDNLGVKNTLSPGLFSEMCIDVFEGDSVSEKLTFSLYADNVYQGDLSVRYRIDRRPPAPPVLIPSVSGFWIRAPLDINIVSEKKSRIYCAVSSPLELESDFSAPVPSKDFFDSVALEKYTEFKGNILRIAANPERPVYNKISVYAQDAAGNKSIPSEYSAVIDVCNYYFDSGSNPTLADGTKERPFTSFEQFEFTRFLPRFINLHVRGKLVMPPKRIVLPANCKISGSDGACLVFAPETSFDLRVSSLEIENCAITKTSTDRKEAKSLFSLENAILSLDNCEIVALFEDSGSVIQSASSIVLFKNTDLVSQARSYSSLISASDTRISVFNCRVSAVAKTAVAFSLHGGHFELRSSSCKTVGSMGRIAELFGCGCRMTDNSFVGEISLSRASQAVWTDPSVKIFENSNNKTQGF</sequence>
<keyword evidence="4" id="KW-1185">Reference proteome</keyword>
<dbReference type="Pfam" id="PF13290">
    <property type="entry name" value="CHB_HEX_C_1"/>
    <property type="match status" value="1"/>
</dbReference>
<evidence type="ECO:0000259" key="2">
    <source>
        <dbReference type="Pfam" id="PF13290"/>
    </source>
</evidence>